<gene>
    <name evidence="5" type="ORF">N7456_000488</name>
</gene>
<dbReference type="Pfam" id="PF00106">
    <property type="entry name" value="adh_short"/>
    <property type="match status" value="1"/>
</dbReference>
<dbReference type="OrthoDB" id="5296at2759"/>
<evidence type="ECO:0000256" key="1">
    <source>
        <dbReference type="ARBA" id="ARBA00006484"/>
    </source>
</evidence>
<comment type="caution">
    <text evidence="5">The sequence shown here is derived from an EMBL/GenBank/DDBJ whole genome shotgun (WGS) entry which is preliminary data.</text>
</comment>
<organism evidence="5 6">
    <name type="scientific">Penicillium angulare</name>
    <dbReference type="NCBI Taxonomy" id="116970"/>
    <lineage>
        <taxon>Eukaryota</taxon>
        <taxon>Fungi</taxon>
        <taxon>Dikarya</taxon>
        <taxon>Ascomycota</taxon>
        <taxon>Pezizomycotina</taxon>
        <taxon>Eurotiomycetes</taxon>
        <taxon>Eurotiomycetidae</taxon>
        <taxon>Eurotiales</taxon>
        <taxon>Aspergillaceae</taxon>
        <taxon>Penicillium</taxon>
    </lineage>
</organism>
<evidence type="ECO:0000313" key="6">
    <source>
        <dbReference type="Proteomes" id="UP001149165"/>
    </source>
</evidence>
<dbReference type="EMBL" id="JAPQKH010000001">
    <property type="protein sequence ID" value="KAJ5116140.1"/>
    <property type="molecule type" value="Genomic_DNA"/>
</dbReference>
<dbReference type="PRINTS" id="PR00081">
    <property type="entry name" value="GDHRDH"/>
</dbReference>
<dbReference type="GO" id="GO:0005737">
    <property type="term" value="C:cytoplasm"/>
    <property type="evidence" value="ECO:0007669"/>
    <property type="project" value="TreeGrafter"/>
</dbReference>
<proteinExistence type="inferred from homology"/>
<reference evidence="5" key="1">
    <citation type="submission" date="2022-11" db="EMBL/GenBank/DDBJ databases">
        <authorList>
            <person name="Petersen C."/>
        </authorList>
    </citation>
    <scope>NUCLEOTIDE SEQUENCE</scope>
    <source>
        <strain evidence="5">IBT 30069</strain>
    </source>
</reference>
<dbReference type="PANTHER" id="PTHR44229:SF4">
    <property type="entry name" value="15-HYDROXYPROSTAGLANDIN DEHYDROGENASE [NAD(+)]"/>
    <property type="match status" value="1"/>
</dbReference>
<dbReference type="PANTHER" id="PTHR44229">
    <property type="entry name" value="15-HYDROXYPROSTAGLANDIN DEHYDROGENASE [NAD(+)]"/>
    <property type="match status" value="1"/>
</dbReference>
<evidence type="ECO:0000256" key="4">
    <source>
        <dbReference type="RuleBase" id="RU000363"/>
    </source>
</evidence>
<dbReference type="Gene3D" id="3.40.50.720">
    <property type="entry name" value="NAD(P)-binding Rossmann-like Domain"/>
    <property type="match status" value="1"/>
</dbReference>
<keyword evidence="2" id="KW-0521">NADP</keyword>
<dbReference type="Proteomes" id="UP001149165">
    <property type="component" value="Unassembled WGS sequence"/>
</dbReference>
<evidence type="ECO:0000313" key="5">
    <source>
        <dbReference type="EMBL" id="KAJ5116140.1"/>
    </source>
</evidence>
<name>A0A9W9GD45_9EURO</name>
<dbReference type="InterPro" id="IPR036291">
    <property type="entry name" value="NAD(P)-bd_dom_sf"/>
</dbReference>
<dbReference type="PRINTS" id="PR00080">
    <property type="entry name" value="SDRFAMILY"/>
</dbReference>
<protein>
    <submittedName>
        <fullName evidence="5">Uncharacterized protein</fullName>
    </submittedName>
</protein>
<accession>A0A9W9GD45</accession>
<evidence type="ECO:0000256" key="3">
    <source>
        <dbReference type="ARBA" id="ARBA00023002"/>
    </source>
</evidence>
<comment type="similarity">
    <text evidence="1 4">Belongs to the short-chain dehydrogenases/reductases (SDR) family.</text>
</comment>
<evidence type="ECO:0000256" key="2">
    <source>
        <dbReference type="ARBA" id="ARBA00022857"/>
    </source>
</evidence>
<dbReference type="InterPro" id="IPR020904">
    <property type="entry name" value="Sc_DH/Rdtase_CS"/>
</dbReference>
<keyword evidence="6" id="KW-1185">Reference proteome</keyword>
<dbReference type="PROSITE" id="PS00061">
    <property type="entry name" value="ADH_SHORT"/>
    <property type="match status" value="1"/>
</dbReference>
<dbReference type="InterPro" id="IPR002347">
    <property type="entry name" value="SDR_fam"/>
</dbReference>
<dbReference type="GO" id="GO:0016616">
    <property type="term" value="F:oxidoreductase activity, acting on the CH-OH group of donors, NAD or NADP as acceptor"/>
    <property type="evidence" value="ECO:0007669"/>
    <property type="project" value="TreeGrafter"/>
</dbReference>
<reference evidence="5" key="2">
    <citation type="journal article" date="2023" name="IMA Fungus">
        <title>Comparative genomic study of the Penicillium genus elucidates a diverse pangenome and 15 lateral gene transfer events.</title>
        <authorList>
            <person name="Petersen C."/>
            <person name="Sorensen T."/>
            <person name="Nielsen M.R."/>
            <person name="Sondergaard T.E."/>
            <person name="Sorensen J.L."/>
            <person name="Fitzpatrick D.A."/>
            <person name="Frisvad J.C."/>
            <person name="Nielsen K.L."/>
        </authorList>
    </citation>
    <scope>NUCLEOTIDE SEQUENCE</scope>
    <source>
        <strain evidence="5">IBT 30069</strain>
    </source>
</reference>
<dbReference type="AlphaFoldDB" id="A0A9W9GD45"/>
<dbReference type="SUPFAM" id="SSF51735">
    <property type="entry name" value="NAD(P)-binding Rossmann-fold domains"/>
    <property type="match status" value="1"/>
</dbReference>
<sequence length="303" mass="32444">MASTTAFLKGQAAIVTGGGSGINFSFVKLLVESGVNVLIADIALYPSTKTWLESHNPDETGSRVEYLQTDVRDWSQLERTFDVCIAQFGKCPDIVVPGAGVFDLPKNAFWEDVDKDGHYNLLDVNLVHPIKMTRLAIKHMLEAKKAKGDKPGICGTIVHVSSIAAQTPALLIPLYSASKSGVNSFVRSMANLQDVCGIRVVGVAPGMTSTPLMVDDPVTLSLFDPERDTLLPPEELARAMLSLVVDTDKYAAGTILEVCDTEGRWREVSNLNDPGPQGPGSTISGGKDIAYGIFKTLGVGPKI</sequence>
<keyword evidence="3" id="KW-0560">Oxidoreductase</keyword>